<dbReference type="SMART" id="SM00314">
    <property type="entry name" value="RA"/>
    <property type="match status" value="1"/>
</dbReference>
<organism evidence="4 5">
    <name type="scientific">Mastacembelus armatus</name>
    <name type="common">zig-zag eel</name>
    <dbReference type="NCBI Taxonomy" id="205130"/>
    <lineage>
        <taxon>Eukaryota</taxon>
        <taxon>Metazoa</taxon>
        <taxon>Chordata</taxon>
        <taxon>Craniata</taxon>
        <taxon>Vertebrata</taxon>
        <taxon>Euteleostomi</taxon>
        <taxon>Actinopterygii</taxon>
        <taxon>Neopterygii</taxon>
        <taxon>Teleostei</taxon>
        <taxon>Neoteleostei</taxon>
        <taxon>Acanthomorphata</taxon>
        <taxon>Anabantaria</taxon>
        <taxon>Synbranchiformes</taxon>
        <taxon>Mastacembelidae</taxon>
        <taxon>Mastacembelus</taxon>
    </lineage>
</organism>
<reference evidence="4" key="2">
    <citation type="submission" date="2025-09" db="UniProtKB">
        <authorList>
            <consortium name="Ensembl"/>
        </authorList>
    </citation>
    <scope>IDENTIFICATION</scope>
</reference>
<name>A0A3Q3LJV5_9TELE</name>
<keyword evidence="5" id="KW-1185">Reference proteome</keyword>
<dbReference type="RefSeq" id="XP_026183200.1">
    <property type="nucleotide sequence ID" value="XM_026327415.1"/>
</dbReference>
<evidence type="ECO:0000256" key="1">
    <source>
        <dbReference type="SAM" id="Coils"/>
    </source>
</evidence>
<dbReference type="AlphaFoldDB" id="A0A3Q3LJV5"/>
<dbReference type="InterPro" id="IPR029071">
    <property type="entry name" value="Ubiquitin-like_domsf"/>
</dbReference>
<dbReference type="SUPFAM" id="SSF54236">
    <property type="entry name" value="Ubiquitin-like"/>
    <property type="match status" value="1"/>
</dbReference>
<dbReference type="STRING" id="205130.ENSMAMP00000014438"/>
<sequence>MELKVWVDGVQRIVCGVTEFTTCQEVVIALAQAIGRTGRYTLIEKWRDTERHLAPHENPVVSLNKWGQYASDVQLILQRTGPSVSERPTSDGQARVPERGLYRQSLPPLAKLHPSGTDRSLKRREPKRKSLTFSGGAKGLRDIFGKSRDAEAKQSQQCGVNLNLSRVGGGVASVLGSPARELSRLVELQRDKLQALERRLLGCEAELRDWEEAAAEANERENLEEKLLLLEQQVWRNTAEMEEEEFWQNELQIEQESEQQLRQQLADLQSRIHDCEAKLSEYLAHIQSMEAVLEQERLQQEAELNQKVNEEEVQAQLDKVRAELEMQSQQTARLESSCRALEHSLGQSSKRLQEKEQELEQLTKELRQVNLQQFIQQTGTKVTVLPAQLTENNNNEVESGSLKRLGSSRLLPSDLRALHSTVSSSLNPEGIYV</sequence>
<reference evidence="4" key="1">
    <citation type="submission" date="2025-08" db="UniProtKB">
        <authorList>
            <consortium name="Ensembl"/>
        </authorList>
    </citation>
    <scope>IDENTIFICATION</scope>
</reference>
<dbReference type="PANTHER" id="PTHR15286">
    <property type="entry name" value="RAS-ASSOCIATING DOMAIN CONTAINING PROTEIN"/>
    <property type="match status" value="1"/>
</dbReference>
<dbReference type="InterPro" id="IPR000159">
    <property type="entry name" value="RA_dom"/>
</dbReference>
<keyword evidence="1" id="KW-0175">Coiled coil</keyword>
<dbReference type="RefSeq" id="XP_026183198.1">
    <property type="nucleotide sequence ID" value="XM_026327413.1"/>
</dbReference>
<dbReference type="GO" id="GO:0007165">
    <property type="term" value="P:signal transduction"/>
    <property type="evidence" value="ECO:0007669"/>
    <property type="project" value="InterPro"/>
</dbReference>
<protein>
    <submittedName>
        <fullName evidence="4">Ras association domain family member 8b</fullName>
    </submittedName>
</protein>
<dbReference type="InParanoid" id="A0A3Q3LJV5"/>
<evidence type="ECO:0000313" key="4">
    <source>
        <dbReference type="Ensembl" id="ENSMAMP00000014438.1"/>
    </source>
</evidence>
<dbReference type="Gene3D" id="3.10.20.90">
    <property type="entry name" value="Phosphatidylinositol 3-kinase Catalytic Subunit, Chain A, domain 1"/>
    <property type="match status" value="1"/>
</dbReference>
<dbReference type="GeneID" id="113142402"/>
<evidence type="ECO:0000313" key="5">
    <source>
        <dbReference type="Proteomes" id="UP000261640"/>
    </source>
</evidence>
<dbReference type="OrthoDB" id="10051571at2759"/>
<dbReference type="InterPro" id="IPR033593">
    <property type="entry name" value="N-RASSF"/>
</dbReference>
<feature type="coiled-coil region" evidence="1">
    <location>
        <begin position="179"/>
        <end position="372"/>
    </location>
</feature>
<dbReference type="CDD" id="cd16134">
    <property type="entry name" value="RA_RASSF8"/>
    <property type="match status" value="1"/>
</dbReference>
<dbReference type="PANTHER" id="PTHR15286:SF9">
    <property type="entry name" value="RAS ASSOCIATION DOMAIN-CONTAINING PROTEIN 8"/>
    <property type="match status" value="1"/>
</dbReference>
<dbReference type="CTD" id="393334"/>
<dbReference type="PROSITE" id="PS50200">
    <property type="entry name" value="RA"/>
    <property type="match status" value="1"/>
</dbReference>
<feature type="compositionally biased region" description="Basic residues" evidence="2">
    <location>
        <begin position="121"/>
        <end position="130"/>
    </location>
</feature>
<evidence type="ECO:0000259" key="3">
    <source>
        <dbReference type="PROSITE" id="PS50200"/>
    </source>
</evidence>
<feature type="compositionally biased region" description="Polar residues" evidence="2">
    <location>
        <begin position="80"/>
        <end position="92"/>
    </location>
</feature>
<dbReference type="RefSeq" id="XP_026183197.1">
    <property type="nucleotide sequence ID" value="XM_026327412.1"/>
</dbReference>
<proteinExistence type="predicted"/>
<feature type="region of interest" description="Disordered" evidence="2">
    <location>
        <begin position="80"/>
        <end position="134"/>
    </location>
</feature>
<dbReference type="InterPro" id="IPR048945">
    <property type="entry name" value="RASSF8/10_RA"/>
</dbReference>
<dbReference type="Pfam" id="PF21712">
    <property type="entry name" value="RASSF8-10_RA"/>
    <property type="match status" value="1"/>
</dbReference>
<dbReference type="Proteomes" id="UP000261640">
    <property type="component" value="Unplaced"/>
</dbReference>
<dbReference type="InterPro" id="IPR048944">
    <property type="entry name" value="RASSF8_RA"/>
</dbReference>
<dbReference type="RefSeq" id="XP_026183195.1">
    <property type="nucleotide sequence ID" value="XM_026327410.2"/>
</dbReference>
<dbReference type="GeneTree" id="ENSGT00950000182839"/>
<evidence type="ECO:0000256" key="2">
    <source>
        <dbReference type="SAM" id="MobiDB-lite"/>
    </source>
</evidence>
<feature type="domain" description="Ras-associating" evidence="3">
    <location>
        <begin position="1"/>
        <end position="82"/>
    </location>
</feature>
<dbReference type="Ensembl" id="ENSMAMT00000014839.2">
    <property type="protein sequence ID" value="ENSMAMP00000014438.1"/>
    <property type="gene ID" value="ENSMAMG00000009792.2"/>
</dbReference>
<accession>A0A3Q3LJV5</accession>
<dbReference type="RefSeq" id="XP_026183199.1">
    <property type="nucleotide sequence ID" value="XM_026327414.1"/>
</dbReference>